<dbReference type="PANTHER" id="PTHR21677">
    <property type="entry name" value="CRAMPED PROTEIN"/>
    <property type="match status" value="1"/>
</dbReference>
<protein>
    <recommendedName>
        <fullName evidence="4">TSL-kinase interacting protein 1</fullName>
    </recommendedName>
</protein>
<evidence type="ECO:0000256" key="1">
    <source>
        <dbReference type="SAM" id="MobiDB-lite"/>
    </source>
</evidence>
<sequence>MVGSFAKTVGVGLNLTKQVYLGREKVVMEALKPSPNSRQYYSPLSNFSLSLSLSLSALRCFDSVQGSFYHMGTNRKRRIKALEPHSEINLQEGCKGVDKSRKISVEQQLQGETDKTEKDEQSSPSGLGEAVSSRSKTTKTAFVEEITTPPALDLNTKGLHPSTKIKLQLFPIDEHTRVGLEKDGFHPYLELTLSAKKKISSVLKHINSKWGNSSIAVGEPMLFPYVAENLTSYRWTRNDICISARDVYATIGSPSVFRLRYGWMSDLEAKTLGQPSVSAPFKASSELVDAQKSCNSYMQNTYENGEKAEVTNEESGKPTITSGESNVAAAEKMSNGAGSMENEVAMDSSIGQSLAMWADSLTNISIGGLLSEASLQGSFGNCDPKSNGITSGLQSSQLISDSFDAFLAGQMNPFKNPRQPVQDSHSILDADDTCHAFPFQKFSSVGKTATASGGSAYSHASGQENSPKSFKHPNPSEASIQLQGEACKQSDTDLILCSRVYNDESSLGFSAIKWTDSLGPFDLGLSSHKVTGANDISIDGIVK</sequence>
<dbReference type="InterPro" id="IPR055315">
    <property type="entry name" value="Cramped-like"/>
</dbReference>
<feature type="compositionally biased region" description="Low complexity" evidence="1">
    <location>
        <begin position="453"/>
        <end position="462"/>
    </location>
</feature>
<name>A0ABR2RII2_9ROSI</name>
<accession>A0ABR2RII2</accession>
<evidence type="ECO:0008006" key="4">
    <source>
        <dbReference type="Google" id="ProtNLM"/>
    </source>
</evidence>
<comment type="caution">
    <text evidence="2">The sequence shown here is derived from an EMBL/GenBank/DDBJ whole genome shotgun (WGS) entry which is preliminary data.</text>
</comment>
<dbReference type="Proteomes" id="UP001396334">
    <property type="component" value="Unassembled WGS sequence"/>
</dbReference>
<dbReference type="PANTHER" id="PTHR21677:SF4">
    <property type="entry name" value="TSL-KINASE INTERACTING-LIKE PROTEIN"/>
    <property type="match status" value="1"/>
</dbReference>
<gene>
    <name evidence="2" type="ORF">V6N11_040770</name>
</gene>
<proteinExistence type="predicted"/>
<feature type="region of interest" description="Disordered" evidence="1">
    <location>
        <begin position="453"/>
        <end position="478"/>
    </location>
</feature>
<evidence type="ECO:0000313" key="3">
    <source>
        <dbReference type="Proteomes" id="UP001396334"/>
    </source>
</evidence>
<dbReference type="EMBL" id="JBBPBN010000022">
    <property type="protein sequence ID" value="KAK9012733.1"/>
    <property type="molecule type" value="Genomic_DNA"/>
</dbReference>
<keyword evidence="3" id="KW-1185">Reference proteome</keyword>
<organism evidence="2 3">
    <name type="scientific">Hibiscus sabdariffa</name>
    <name type="common">roselle</name>
    <dbReference type="NCBI Taxonomy" id="183260"/>
    <lineage>
        <taxon>Eukaryota</taxon>
        <taxon>Viridiplantae</taxon>
        <taxon>Streptophyta</taxon>
        <taxon>Embryophyta</taxon>
        <taxon>Tracheophyta</taxon>
        <taxon>Spermatophyta</taxon>
        <taxon>Magnoliopsida</taxon>
        <taxon>eudicotyledons</taxon>
        <taxon>Gunneridae</taxon>
        <taxon>Pentapetalae</taxon>
        <taxon>rosids</taxon>
        <taxon>malvids</taxon>
        <taxon>Malvales</taxon>
        <taxon>Malvaceae</taxon>
        <taxon>Malvoideae</taxon>
        <taxon>Hibiscus</taxon>
    </lineage>
</organism>
<reference evidence="2 3" key="1">
    <citation type="journal article" date="2024" name="G3 (Bethesda)">
        <title>Genome assembly of Hibiscus sabdariffa L. provides insights into metabolisms of medicinal natural products.</title>
        <authorList>
            <person name="Kim T."/>
        </authorList>
    </citation>
    <scope>NUCLEOTIDE SEQUENCE [LARGE SCALE GENOMIC DNA]</scope>
    <source>
        <strain evidence="2">TK-2024</strain>
        <tissue evidence="2">Old leaves</tissue>
    </source>
</reference>
<evidence type="ECO:0000313" key="2">
    <source>
        <dbReference type="EMBL" id="KAK9012733.1"/>
    </source>
</evidence>
<feature type="region of interest" description="Disordered" evidence="1">
    <location>
        <begin position="107"/>
        <end position="138"/>
    </location>
</feature>
<feature type="compositionally biased region" description="Basic and acidic residues" evidence="1">
    <location>
        <begin position="112"/>
        <end position="121"/>
    </location>
</feature>